<accession>A0AAW0FL96</accession>
<name>A0AAW0FL96_9APHY</name>
<reference evidence="1 2" key="1">
    <citation type="submission" date="2022-09" db="EMBL/GenBank/DDBJ databases">
        <authorList>
            <person name="Palmer J.M."/>
        </authorList>
    </citation>
    <scope>NUCLEOTIDE SEQUENCE [LARGE SCALE GENOMIC DNA]</scope>
    <source>
        <strain evidence="1 2">DSM 7382</strain>
    </source>
</reference>
<comment type="caution">
    <text evidence="1">The sequence shown here is derived from an EMBL/GenBank/DDBJ whole genome shotgun (WGS) entry which is preliminary data.</text>
</comment>
<dbReference type="Proteomes" id="UP001385951">
    <property type="component" value="Unassembled WGS sequence"/>
</dbReference>
<sequence>MVQTPTYQFFHFRHLLRGYQNPRGSPIDLAIVLFALTGHFPWVFPALAPSPRGVTHHPVKSFANQAFISIVYIRYHSSFVCALRKGGPPIGLRHTNSSGHY</sequence>
<protein>
    <submittedName>
        <fullName evidence="1">Uncharacterized protein</fullName>
    </submittedName>
</protein>
<gene>
    <name evidence="1" type="ORF">QCA50_015473</name>
</gene>
<organism evidence="1 2">
    <name type="scientific">Cerrena zonata</name>
    <dbReference type="NCBI Taxonomy" id="2478898"/>
    <lineage>
        <taxon>Eukaryota</taxon>
        <taxon>Fungi</taxon>
        <taxon>Dikarya</taxon>
        <taxon>Basidiomycota</taxon>
        <taxon>Agaricomycotina</taxon>
        <taxon>Agaricomycetes</taxon>
        <taxon>Polyporales</taxon>
        <taxon>Cerrenaceae</taxon>
        <taxon>Cerrena</taxon>
    </lineage>
</organism>
<dbReference type="AlphaFoldDB" id="A0AAW0FL96"/>
<evidence type="ECO:0000313" key="2">
    <source>
        <dbReference type="Proteomes" id="UP001385951"/>
    </source>
</evidence>
<dbReference type="EMBL" id="JASBNA010000041">
    <property type="protein sequence ID" value="KAK7681381.1"/>
    <property type="molecule type" value="Genomic_DNA"/>
</dbReference>
<evidence type="ECO:0000313" key="1">
    <source>
        <dbReference type="EMBL" id="KAK7681381.1"/>
    </source>
</evidence>
<keyword evidence="2" id="KW-1185">Reference proteome</keyword>
<proteinExistence type="predicted"/>